<dbReference type="AlphaFoldDB" id="A0A853IPA0"/>
<name>A0A853IPA0_9GAMM</name>
<evidence type="ECO:0000313" key="2">
    <source>
        <dbReference type="Proteomes" id="UP000569732"/>
    </source>
</evidence>
<proteinExistence type="predicted"/>
<gene>
    <name evidence="1" type="ORF">H0A36_27250</name>
</gene>
<dbReference type="EMBL" id="JACCKB010000128">
    <property type="protein sequence ID" value="NYZ69716.1"/>
    <property type="molecule type" value="Genomic_DNA"/>
</dbReference>
<dbReference type="Gene3D" id="1.10.1660.20">
    <property type="match status" value="1"/>
</dbReference>
<dbReference type="RefSeq" id="WP_163834722.1">
    <property type="nucleotide sequence ID" value="NZ_JACCKB010000128.1"/>
</dbReference>
<sequence length="69" mass="7661">MIKKPNLLSIKDWIATRFISGAPSISTVNRLCREGKLPATKIGNTWYIEADIEKSMTGNELVDKVLNGL</sequence>
<dbReference type="SUPFAM" id="SSF46955">
    <property type="entry name" value="Putative DNA-binding domain"/>
    <property type="match status" value="1"/>
</dbReference>
<protein>
    <submittedName>
        <fullName evidence="1">Helix-turn-helix domain-containing protein</fullName>
    </submittedName>
</protein>
<keyword evidence="2" id="KW-1185">Reference proteome</keyword>
<organism evidence="1 2">
    <name type="scientific">Spartinivicinus marinus</name>
    <dbReference type="NCBI Taxonomy" id="2994442"/>
    <lineage>
        <taxon>Bacteria</taxon>
        <taxon>Pseudomonadati</taxon>
        <taxon>Pseudomonadota</taxon>
        <taxon>Gammaproteobacteria</taxon>
        <taxon>Oceanospirillales</taxon>
        <taxon>Zooshikellaceae</taxon>
        <taxon>Spartinivicinus</taxon>
    </lineage>
</organism>
<evidence type="ECO:0000313" key="1">
    <source>
        <dbReference type="EMBL" id="NYZ69716.1"/>
    </source>
</evidence>
<accession>A0A853IPA0</accession>
<reference evidence="1 2" key="1">
    <citation type="submission" date="2020-07" db="EMBL/GenBank/DDBJ databases">
        <title>Endozoicomonas sp. nov., isolated from sediment.</title>
        <authorList>
            <person name="Gu T."/>
        </authorList>
    </citation>
    <scope>NUCLEOTIDE SEQUENCE [LARGE SCALE GENOMIC DNA]</scope>
    <source>
        <strain evidence="1 2">SM1973</strain>
    </source>
</reference>
<dbReference type="Proteomes" id="UP000569732">
    <property type="component" value="Unassembled WGS sequence"/>
</dbReference>
<dbReference type="InterPro" id="IPR038137">
    <property type="entry name" value="Excisionase-like_sf"/>
</dbReference>
<dbReference type="InterPro" id="IPR009061">
    <property type="entry name" value="DNA-bd_dom_put_sf"/>
</dbReference>
<comment type="caution">
    <text evidence="1">The sequence shown here is derived from an EMBL/GenBank/DDBJ whole genome shotgun (WGS) entry which is preliminary data.</text>
</comment>